<evidence type="ECO:0000313" key="3">
    <source>
        <dbReference type="Proteomes" id="UP000759131"/>
    </source>
</evidence>
<feature type="region of interest" description="Disordered" evidence="1">
    <location>
        <begin position="1"/>
        <end position="26"/>
    </location>
</feature>
<evidence type="ECO:0008006" key="4">
    <source>
        <dbReference type="Google" id="ProtNLM"/>
    </source>
</evidence>
<proteinExistence type="predicted"/>
<accession>A0A7R9Q1S0</accession>
<feature type="region of interest" description="Disordered" evidence="1">
    <location>
        <begin position="209"/>
        <end position="290"/>
    </location>
</feature>
<gene>
    <name evidence="2" type="ORF">OSB1V03_LOCUS8649</name>
</gene>
<dbReference type="EMBL" id="CAJPIZ010005488">
    <property type="protein sequence ID" value="CAG2108657.1"/>
    <property type="molecule type" value="Genomic_DNA"/>
</dbReference>
<evidence type="ECO:0000256" key="1">
    <source>
        <dbReference type="SAM" id="MobiDB-lite"/>
    </source>
</evidence>
<dbReference type="AlphaFoldDB" id="A0A7R9Q1S0"/>
<feature type="compositionally biased region" description="Acidic residues" evidence="1">
    <location>
        <begin position="232"/>
        <end position="242"/>
    </location>
</feature>
<dbReference type="Proteomes" id="UP000759131">
    <property type="component" value="Unassembled WGS sequence"/>
</dbReference>
<name>A0A7R9Q1S0_9ACAR</name>
<organism evidence="2">
    <name type="scientific">Medioppia subpectinata</name>
    <dbReference type="NCBI Taxonomy" id="1979941"/>
    <lineage>
        <taxon>Eukaryota</taxon>
        <taxon>Metazoa</taxon>
        <taxon>Ecdysozoa</taxon>
        <taxon>Arthropoda</taxon>
        <taxon>Chelicerata</taxon>
        <taxon>Arachnida</taxon>
        <taxon>Acari</taxon>
        <taxon>Acariformes</taxon>
        <taxon>Sarcoptiformes</taxon>
        <taxon>Oribatida</taxon>
        <taxon>Brachypylina</taxon>
        <taxon>Oppioidea</taxon>
        <taxon>Oppiidae</taxon>
        <taxon>Medioppia</taxon>
    </lineage>
</organism>
<dbReference type="EMBL" id="OC860063">
    <property type="protein sequence ID" value="CAD7628227.1"/>
    <property type="molecule type" value="Genomic_DNA"/>
</dbReference>
<feature type="compositionally biased region" description="Basic and acidic residues" evidence="1">
    <location>
        <begin position="276"/>
        <end position="290"/>
    </location>
</feature>
<feature type="compositionally biased region" description="Basic residues" evidence="1">
    <location>
        <begin position="252"/>
        <end position="261"/>
    </location>
</feature>
<sequence>MCQTSDGSDCSDTTTPSEDTSLPDQSLHQELISRRVIESDHSYDTQRVVVKTTTSDNIYRNTGAIEGHKSTANTTTTTAPNIDQYFSLFDPLMECLDSELFGGDLRTMAYEELDDLAYANAPTPFMAPMDDLQGIDAEDLFNYDTNTMAATDGNNNPSEIDFNNIFSDNEVTVVDTNSTPIAAPVVAAVTAPFTATAAGRQAIVIKQESMDYESSRDRVSRKRHISYPESPYVDEEDDDNSSGDESVAPAKGKAKVGRKPSKGGDKCMSRNAIAARENREKKKRESEDMKRRLNAAVTDNKALKADNEKMCRELKESNAENEYLRAIIANSTPIAAFIKHITNAPSVELIGTHFVAATNGTDSSSAKMAALVDDKNQRKSSRIAAKVVDTAGICLHMNNNKVSLELCHKCSDASKKHRKGK</sequence>
<dbReference type="OrthoDB" id="6496970at2759"/>
<keyword evidence="3" id="KW-1185">Reference proteome</keyword>
<feature type="compositionally biased region" description="Low complexity" evidence="1">
    <location>
        <begin position="1"/>
        <end position="17"/>
    </location>
</feature>
<reference evidence="2" key="1">
    <citation type="submission" date="2020-11" db="EMBL/GenBank/DDBJ databases">
        <authorList>
            <person name="Tran Van P."/>
        </authorList>
    </citation>
    <scope>NUCLEOTIDE SEQUENCE</scope>
</reference>
<evidence type="ECO:0000313" key="2">
    <source>
        <dbReference type="EMBL" id="CAD7628227.1"/>
    </source>
</evidence>
<protein>
    <recommendedName>
        <fullName evidence="4">BZIP domain-containing protein</fullName>
    </recommendedName>
</protein>